<dbReference type="PANTHER" id="PTHR44688:SF16">
    <property type="entry name" value="DNA-BINDING TRANSCRIPTIONAL ACTIVATOR DEVR_DOSR"/>
    <property type="match status" value="1"/>
</dbReference>
<dbReference type="SUPFAM" id="SSF75516">
    <property type="entry name" value="Pheromone-binding domain of LuxR-like quorum-sensing transcription factors"/>
    <property type="match status" value="1"/>
</dbReference>
<dbReference type="InterPro" id="IPR000792">
    <property type="entry name" value="Tscrpt_reg_LuxR_C"/>
</dbReference>
<dbReference type="PANTHER" id="PTHR44688">
    <property type="entry name" value="DNA-BINDING TRANSCRIPTIONAL ACTIVATOR DEVR_DOSR"/>
    <property type="match status" value="1"/>
</dbReference>
<dbReference type="InterPro" id="IPR036693">
    <property type="entry name" value="TF_LuxR_autoind-bd_dom_sf"/>
</dbReference>
<reference evidence="5 6" key="1">
    <citation type="submission" date="2024-03" db="EMBL/GenBank/DDBJ databases">
        <authorList>
            <person name="Jo J.-H."/>
        </authorList>
    </citation>
    <scope>NUCLEOTIDE SEQUENCE [LARGE SCALE GENOMIC DNA]</scope>
    <source>
        <strain evidence="5 6">PS1R-30</strain>
    </source>
</reference>
<gene>
    <name evidence="5" type="ORF">WG901_08080</name>
</gene>
<accession>A0ABU8RU34</accession>
<comment type="caution">
    <text evidence="5">The sequence shown here is derived from an EMBL/GenBank/DDBJ whole genome shotgun (WGS) entry which is preliminary data.</text>
</comment>
<sequence length="249" mass="28205">MEMLKMALAWADRLAEARSTDVLRDIMAEAGEWLGARYFALSQHADFSRRPRALRLHNYPEGWETYYDARSLGLCDPIHRASQRRGRGFHWREVPQIIRLDRADRHMLLLGRQIGLGEGLTVPFHVPGEARGSCSFVAEIGNDLAYGALIWAEAIGAAAFERLRLLHRDPTRENLPRLSPRQLQCAALAARGYTNPQIARYLGISVQTVMDHLREAFKRLEVESRMELAMVLLEAGDLCFDDVPPRCAA</sequence>
<dbReference type="EMBL" id="JBBHJZ010000001">
    <property type="protein sequence ID" value="MEJ5976588.1"/>
    <property type="molecule type" value="Genomic_DNA"/>
</dbReference>
<dbReference type="Gene3D" id="1.10.10.10">
    <property type="entry name" value="Winged helix-like DNA-binding domain superfamily/Winged helix DNA-binding domain"/>
    <property type="match status" value="1"/>
</dbReference>
<proteinExistence type="predicted"/>
<dbReference type="PRINTS" id="PR00038">
    <property type="entry name" value="HTHLUXR"/>
</dbReference>
<keyword evidence="3" id="KW-0804">Transcription</keyword>
<dbReference type="RefSeq" id="WP_339586494.1">
    <property type="nucleotide sequence ID" value="NZ_JBBHJZ010000001.1"/>
</dbReference>
<evidence type="ECO:0000259" key="4">
    <source>
        <dbReference type="PROSITE" id="PS50043"/>
    </source>
</evidence>
<dbReference type="Pfam" id="PF03472">
    <property type="entry name" value="Autoind_bind"/>
    <property type="match status" value="1"/>
</dbReference>
<organism evidence="5 6">
    <name type="scientific">Novosphingobium anseongense</name>
    <dbReference type="NCBI Taxonomy" id="3133436"/>
    <lineage>
        <taxon>Bacteria</taxon>
        <taxon>Pseudomonadati</taxon>
        <taxon>Pseudomonadota</taxon>
        <taxon>Alphaproteobacteria</taxon>
        <taxon>Sphingomonadales</taxon>
        <taxon>Sphingomonadaceae</taxon>
        <taxon>Novosphingobium</taxon>
    </lineage>
</organism>
<dbReference type="SUPFAM" id="SSF46894">
    <property type="entry name" value="C-terminal effector domain of the bipartite response regulators"/>
    <property type="match status" value="1"/>
</dbReference>
<keyword evidence="6" id="KW-1185">Reference proteome</keyword>
<dbReference type="PROSITE" id="PS50043">
    <property type="entry name" value="HTH_LUXR_2"/>
    <property type="match status" value="1"/>
</dbReference>
<feature type="domain" description="HTH luxR-type" evidence="4">
    <location>
        <begin position="171"/>
        <end position="236"/>
    </location>
</feature>
<dbReference type="InterPro" id="IPR005143">
    <property type="entry name" value="TF_LuxR_autoind-bd_dom"/>
</dbReference>
<dbReference type="InterPro" id="IPR016032">
    <property type="entry name" value="Sig_transdc_resp-reg_C-effctor"/>
</dbReference>
<dbReference type="SMART" id="SM00421">
    <property type="entry name" value="HTH_LUXR"/>
    <property type="match status" value="1"/>
</dbReference>
<protein>
    <submittedName>
        <fullName evidence="5">LuxR family transcriptional regulator</fullName>
    </submittedName>
</protein>
<evidence type="ECO:0000256" key="2">
    <source>
        <dbReference type="ARBA" id="ARBA00023125"/>
    </source>
</evidence>
<name>A0ABU8RU34_9SPHN</name>
<evidence type="ECO:0000256" key="3">
    <source>
        <dbReference type="ARBA" id="ARBA00023163"/>
    </source>
</evidence>
<dbReference type="CDD" id="cd06170">
    <property type="entry name" value="LuxR_C_like"/>
    <property type="match status" value="1"/>
</dbReference>
<dbReference type="InterPro" id="IPR036388">
    <property type="entry name" value="WH-like_DNA-bd_sf"/>
</dbReference>
<keyword evidence="1" id="KW-0805">Transcription regulation</keyword>
<keyword evidence="2" id="KW-0238">DNA-binding</keyword>
<dbReference type="Pfam" id="PF00196">
    <property type="entry name" value="GerE"/>
    <property type="match status" value="1"/>
</dbReference>
<evidence type="ECO:0000256" key="1">
    <source>
        <dbReference type="ARBA" id="ARBA00023015"/>
    </source>
</evidence>
<evidence type="ECO:0000313" key="6">
    <source>
        <dbReference type="Proteomes" id="UP001361239"/>
    </source>
</evidence>
<dbReference type="Gene3D" id="3.30.450.80">
    <property type="entry name" value="Transcription factor LuxR-like, autoinducer-binding domain"/>
    <property type="match status" value="1"/>
</dbReference>
<dbReference type="Proteomes" id="UP001361239">
    <property type="component" value="Unassembled WGS sequence"/>
</dbReference>
<evidence type="ECO:0000313" key="5">
    <source>
        <dbReference type="EMBL" id="MEJ5976588.1"/>
    </source>
</evidence>